<comment type="caution">
    <text evidence="1">The sequence shown here is derived from an EMBL/GenBank/DDBJ whole genome shotgun (WGS) entry which is preliminary data.</text>
</comment>
<dbReference type="GO" id="GO:0032259">
    <property type="term" value="P:methylation"/>
    <property type="evidence" value="ECO:0007669"/>
    <property type="project" value="UniProtKB-KW"/>
</dbReference>
<evidence type="ECO:0000313" key="2">
    <source>
        <dbReference type="Proteomes" id="UP000678545"/>
    </source>
</evidence>
<name>A0A941E0S2_9BURK</name>
<keyword evidence="1" id="KW-0808">Transferase</keyword>
<keyword evidence="1" id="KW-0489">Methyltransferase</keyword>
<dbReference type="EC" id="2.1.1.-" evidence="1"/>
<dbReference type="InterPro" id="IPR008884">
    <property type="entry name" value="TylF_MeTrfase"/>
</dbReference>
<dbReference type="InterPro" id="IPR029063">
    <property type="entry name" value="SAM-dependent_MTases_sf"/>
</dbReference>
<proteinExistence type="predicted"/>
<dbReference type="EMBL" id="JAGSPJ010000003">
    <property type="protein sequence ID" value="MBR7800255.1"/>
    <property type="molecule type" value="Genomic_DNA"/>
</dbReference>
<keyword evidence="2" id="KW-1185">Reference proteome</keyword>
<dbReference type="AlphaFoldDB" id="A0A941E0S2"/>
<dbReference type="RefSeq" id="WP_212675371.1">
    <property type="nucleotide sequence ID" value="NZ_JAGSPJ010000003.1"/>
</dbReference>
<reference evidence="1" key="1">
    <citation type="submission" date="2021-04" db="EMBL/GenBank/DDBJ databases">
        <title>novel species isolated from subtropical streams in China.</title>
        <authorList>
            <person name="Lu H."/>
        </authorList>
    </citation>
    <scope>NUCLEOTIDE SEQUENCE</scope>
    <source>
        <strain evidence="1">FT137W</strain>
    </source>
</reference>
<evidence type="ECO:0000313" key="1">
    <source>
        <dbReference type="EMBL" id="MBR7800255.1"/>
    </source>
</evidence>
<protein>
    <submittedName>
        <fullName evidence="1">Class I SAM-dependent methyltransferase</fullName>
        <ecNumber evidence="1">2.1.1.-</ecNumber>
    </submittedName>
</protein>
<dbReference type="Pfam" id="PF05711">
    <property type="entry name" value="TylF"/>
    <property type="match status" value="1"/>
</dbReference>
<gene>
    <name evidence="1" type="ORF">KDM90_09620</name>
</gene>
<dbReference type="GO" id="GO:0008168">
    <property type="term" value="F:methyltransferase activity"/>
    <property type="evidence" value="ECO:0007669"/>
    <property type="project" value="UniProtKB-KW"/>
</dbReference>
<dbReference type="PANTHER" id="PTHR40036:SF1">
    <property type="entry name" value="MACROCIN O-METHYLTRANSFERASE"/>
    <property type="match status" value="1"/>
</dbReference>
<accession>A0A941E0S2</accession>
<organism evidence="1 2">
    <name type="scientific">Undibacterium fentianense</name>
    <dbReference type="NCBI Taxonomy" id="2828728"/>
    <lineage>
        <taxon>Bacteria</taxon>
        <taxon>Pseudomonadati</taxon>
        <taxon>Pseudomonadota</taxon>
        <taxon>Betaproteobacteria</taxon>
        <taxon>Burkholderiales</taxon>
        <taxon>Oxalobacteraceae</taxon>
        <taxon>Undibacterium</taxon>
    </lineage>
</organism>
<sequence length="221" mass="25070">MTEAKTIPDQEFYRPVFSPWLGYGEFRQYYLKARPATLVSPDRCWMLYSLCKQALMLEGELWECGVFRGGTAAMFAQIIADKAPYKKLRLFDTFEGMPETNAERDIHQSGDFKETSLEAVKSFVGNGAVTHYHQGFIPDTFVGLEHSTIALAHIDVDIWQSILDCCEFIFPRLVPGGFMIFDDYGFHTCPGARAAVDLFFKNREIVPLVLPTGQAIVFKSR</sequence>
<dbReference type="Gene3D" id="3.40.50.150">
    <property type="entry name" value="Vaccinia Virus protein VP39"/>
    <property type="match status" value="1"/>
</dbReference>
<dbReference type="PANTHER" id="PTHR40036">
    <property type="entry name" value="MACROCIN O-METHYLTRANSFERASE"/>
    <property type="match status" value="1"/>
</dbReference>
<dbReference type="Proteomes" id="UP000678545">
    <property type="component" value="Unassembled WGS sequence"/>
</dbReference>